<feature type="transmembrane region" description="Helical" evidence="7">
    <location>
        <begin position="266"/>
        <end position="286"/>
    </location>
</feature>
<feature type="transmembrane region" description="Helical" evidence="7">
    <location>
        <begin position="225"/>
        <end position="245"/>
    </location>
</feature>
<evidence type="ECO:0000256" key="6">
    <source>
        <dbReference type="ARBA" id="ARBA00023136"/>
    </source>
</evidence>
<accession>A0ABV0KDX3</accession>
<evidence type="ECO:0000256" key="1">
    <source>
        <dbReference type="ARBA" id="ARBA00004651"/>
    </source>
</evidence>
<dbReference type="Pfam" id="PF03994">
    <property type="entry name" value="DUF350"/>
    <property type="match status" value="2"/>
</dbReference>
<keyword evidence="9" id="KW-1185">Reference proteome</keyword>
<evidence type="ECO:0000256" key="3">
    <source>
        <dbReference type="ARBA" id="ARBA00022475"/>
    </source>
</evidence>
<dbReference type="PANTHER" id="PTHR40043">
    <property type="entry name" value="UPF0719 INNER MEMBRANE PROTEIN YJFL"/>
    <property type="match status" value="1"/>
</dbReference>
<feature type="transmembrane region" description="Helical" evidence="7">
    <location>
        <begin position="125"/>
        <end position="147"/>
    </location>
</feature>
<proteinExistence type="inferred from homology"/>
<keyword evidence="3" id="KW-1003">Cell membrane</keyword>
<dbReference type="InterPro" id="IPR007140">
    <property type="entry name" value="DUF350"/>
</dbReference>
<dbReference type="EMBL" id="JAMPLM010000002">
    <property type="protein sequence ID" value="MEP1057432.1"/>
    <property type="molecule type" value="Genomic_DNA"/>
</dbReference>
<evidence type="ECO:0000313" key="8">
    <source>
        <dbReference type="EMBL" id="MEP1057432.1"/>
    </source>
</evidence>
<dbReference type="PANTHER" id="PTHR40043:SF1">
    <property type="entry name" value="UPF0719 INNER MEMBRANE PROTEIN YJFL"/>
    <property type="match status" value="1"/>
</dbReference>
<comment type="subcellular location">
    <subcellularLocation>
        <location evidence="1">Cell membrane</location>
        <topology evidence="1">Multi-pass membrane protein</topology>
    </subcellularLocation>
</comment>
<name>A0ABV0KDX3_9CYAN</name>
<sequence length="288" mass="31211">MNPFFLDGMTRIGFVITELAVGFGIFWLGQLAYQKLFRRMDLNLELFVRDNPAVAIALVGYNFGIILALAGVLDKEGETWLDQLLYLASYGAGVILLMLVGAWVGDRLILRRCDCAREIVEEQNVGAASAEAGVHIANGLVLSAALGGQSGTWIVGLVCWAVGLGVLVLVSALYPRVVHYNVFREICKRNNPATGVALAGLLIATGNVVRVAFTPEFQNWTESFTQYFIVLGFCLLALALIRWLADLVLVPGVKISDEIVNQSIPNLGAGLIEAFAYIAGSFLLTWSV</sequence>
<dbReference type="RefSeq" id="WP_190450394.1">
    <property type="nucleotide sequence ID" value="NZ_JAMPLM010000002.1"/>
</dbReference>
<keyword evidence="4 7" id="KW-0812">Transmembrane</keyword>
<feature type="transmembrane region" description="Helical" evidence="7">
    <location>
        <begin position="153"/>
        <end position="174"/>
    </location>
</feature>
<comment type="caution">
    <text evidence="8">The sequence shown here is derived from an EMBL/GenBank/DDBJ whole genome shotgun (WGS) entry which is preliminary data.</text>
</comment>
<comment type="similarity">
    <text evidence="2">Belongs to the UPF0719 family.</text>
</comment>
<organism evidence="8 9">
    <name type="scientific">Stenomitos frigidus AS-A4</name>
    <dbReference type="NCBI Taxonomy" id="2933935"/>
    <lineage>
        <taxon>Bacteria</taxon>
        <taxon>Bacillati</taxon>
        <taxon>Cyanobacteriota</taxon>
        <taxon>Cyanophyceae</taxon>
        <taxon>Leptolyngbyales</taxon>
        <taxon>Leptolyngbyaceae</taxon>
        <taxon>Stenomitos</taxon>
    </lineage>
</organism>
<keyword evidence="5 7" id="KW-1133">Transmembrane helix</keyword>
<evidence type="ECO:0000256" key="5">
    <source>
        <dbReference type="ARBA" id="ARBA00022989"/>
    </source>
</evidence>
<evidence type="ECO:0000313" key="9">
    <source>
        <dbReference type="Proteomes" id="UP001476950"/>
    </source>
</evidence>
<protein>
    <submittedName>
        <fullName evidence="8">DUF350 domain-containing protein</fullName>
    </submittedName>
</protein>
<gene>
    <name evidence="8" type="ORF">NDI38_03220</name>
</gene>
<evidence type="ECO:0000256" key="7">
    <source>
        <dbReference type="SAM" id="Phobius"/>
    </source>
</evidence>
<evidence type="ECO:0000256" key="4">
    <source>
        <dbReference type="ARBA" id="ARBA00022692"/>
    </source>
</evidence>
<dbReference type="Proteomes" id="UP001476950">
    <property type="component" value="Unassembled WGS sequence"/>
</dbReference>
<reference evidence="8 9" key="1">
    <citation type="submission" date="2022-04" db="EMBL/GenBank/DDBJ databases">
        <title>Positive selection, recombination, and allopatry shape intraspecific diversity of widespread and dominant cyanobacteria.</title>
        <authorList>
            <person name="Wei J."/>
            <person name="Shu W."/>
            <person name="Hu C."/>
        </authorList>
    </citation>
    <scope>NUCLEOTIDE SEQUENCE [LARGE SCALE GENOMIC DNA]</scope>
    <source>
        <strain evidence="8 9">AS-A4</strain>
    </source>
</reference>
<feature type="transmembrane region" description="Helical" evidence="7">
    <location>
        <begin position="195"/>
        <end position="213"/>
    </location>
</feature>
<evidence type="ECO:0000256" key="2">
    <source>
        <dbReference type="ARBA" id="ARBA00005779"/>
    </source>
</evidence>
<feature type="transmembrane region" description="Helical" evidence="7">
    <location>
        <begin position="84"/>
        <end position="104"/>
    </location>
</feature>
<keyword evidence="6 7" id="KW-0472">Membrane</keyword>
<feature type="transmembrane region" description="Helical" evidence="7">
    <location>
        <begin position="53"/>
        <end position="72"/>
    </location>
</feature>
<feature type="transmembrane region" description="Helical" evidence="7">
    <location>
        <begin position="12"/>
        <end position="33"/>
    </location>
</feature>